<dbReference type="EMBL" id="LRPC01000001">
    <property type="protein sequence ID" value="KYG77967.1"/>
    <property type="molecule type" value="Genomic_DNA"/>
</dbReference>
<dbReference type="InterPro" id="IPR007621">
    <property type="entry name" value="TPM_dom"/>
</dbReference>
<feature type="transmembrane region" description="Helical" evidence="1">
    <location>
        <begin position="179"/>
        <end position="199"/>
    </location>
</feature>
<organism evidence="4 5">
    <name type="scientific">Roseivirga spongicola</name>
    <dbReference type="NCBI Taxonomy" id="333140"/>
    <lineage>
        <taxon>Bacteria</taxon>
        <taxon>Pseudomonadati</taxon>
        <taxon>Bacteroidota</taxon>
        <taxon>Cytophagia</taxon>
        <taxon>Cytophagales</taxon>
        <taxon>Roseivirgaceae</taxon>
        <taxon>Roseivirga</taxon>
    </lineage>
</organism>
<name>A0A150XGZ1_9BACT</name>
<feature type="chain" id="PRO_5007574730" description="TPM domain-containing protein" evidence="2">
    <location>
        <begin position="19"/>
        <end position="271"/>
    </location>
</feature>
<evidence type="ECO:0000256" key="1">
    <source>
        <dbReference type="SAM" id="Phobius"/>
    </source>
</evidence>
<keyword evidence="1" id="KW-1133">Transmembrane helix</keyword>
<dbReference type="STRING" id="333140.AWW68_04145"/>
<accession>A0A150XGZ1</accession>
<dbReference type="PANTHER" id="PTHR30373:SF2">
    <property type="entry name" value="UPF0603 PROTEIN YGCG"/>
    <property type="match status" value="1"/>
</dbReference>
<evidence type="ECO:0000313" key="4">
    <source>
        <dbReference type="EMBL" id="KYG77967.1"/>
    </source>
</evidence>
<keyword evidence="2" id="KW-0732">Signal</keyword>
<keyword evidence="1" id="KW-0472">Membrane</keyword>
<protein>
    <recommendedName>
        <fullName evidence="3">TPM domain-containing protein</fullName>
    </recommendedName>
</protein>
<evidence type="ECO:0000256" key="2">
    <source>
        <dbReference type="SAM" id="SignalP"/>
    </source>
</evidence>
<dbReference type="Pfam" id="PF04536">
    <property type="entry name" value="TPM_phosphatase"/>
    <property type="match status" value="1"/>
</dbReference>
<keyword evidence="5" id="KW-1185">Reference proteome</keyword>
<reference evidence="4 5" key="1">
    <citation type="submission" date="2016-01" db="EMBL/GenBank/DDBJ databases">
        <title>Genome sequencing of Roseivirga spongicola UST030701-084.</title>
        <authorList>
            <person name="Selvaratnam C."/>
            <person name="Thevarajoo S."/>
            <person name="Goh K.M."/>
            <person name="Ee R."/>
            <person name="Chan K.-G."/>
            <person name="Chong C.S."/>
        </authorList>
    </citation>
    <scope>NUCLEOTIDE SEQUENCE [LARGE SCALE GENOMIC DNA]</scope>
    <source>
        <strain evidence="4 5">UST030701-084</strain>
    </source>
</reference>
<dbReference type="AlphaFoldDB" id="A0A150XGZ1"/>
<gene>
    <name evidence="4" type="ORF">AWW68_04145</name>
</gene>
<proteinExistence type="predicted"/>
<feature type="domain" description="TPM" evidence="3">
    <location>
        <begin position="38"/>
        <end position="154"/>
    </location>
</feature>
<dbReference type="PANTHER" id="PTHR30373">
    <property type="entry name" value="UPF0603 PROTEIN YGCG"/>
    <property type="match status" value="1"/>
</dbReference>
<sequence length="271" mass="29292">MRNLLVILLISISSLGFAQSGIPDAPNPPRLVNDFTNSTLSQQELRALENKMLGYEDSTSTQVSILIVQSLNGYEVVDFAQRTAEKWKVGTAKDNGIFIVVSINDRMAAIVSGYGMEGSITDAATYTIREEYMNPRFKEGNFYKGLDDATDVIFELASGEYTAEQFAQNRRRGNDGGGGGFRFFIVFFFLVFILPAIFGRRRGRGIGTRGIPWWAWMMMGNSMGRRRDDDWDNFRGGGGMFGGGSGFGGGGGGFGGFGGGSFGGGGSGGSW</sequence>
<evidence type="ECO:0000313" key="5">
    <source>
        <dbReference type="Proteomes" id="UP000075606"/>
    </source>
</evidence>
<dbReference type="Gene3D" id="3.10.310.50">
    <property type="match status" value="1"/>
</dbReference>
<dbReference type="Proteomes" id="UP000075606">
    <property type="component" value="Unassembled WGS sequence"/>
</dbReference>
<dbReference type="OrthoDB" id="9810918at2"/>
<feature type="signal peptide" evidence="2">
    <location>
        <begin position="1"/>
        <end position="18"/>
    </location>
</feature>
<comment type="caution">
    <text evidence="4">The sequence shown here is derived from an EMBL/GenBank/DDBJ whole genome shotgun (WGS) entry which is preliminary data.</text>
</comment>
<evidence type="ECO:0000259" key="3">
    <source>
        <dbReference type="Pfam" id="PF04536"/>
    </source>
</evidence>
<dbReference type="RefSeq" id="WP_068216885.1">
    <property type="nucleotide sequence ID" value="NZ_LRPC01000001.1"/>
</dbReference>
<keyword evidence="1" id="KW-0812">Transmembrane</keyword>